<dbReference type="OrthoDB" id="3501153at2759"/>
<dbReference type="RefSeq" id="XP_013255335.1">
    <property type="nucleotide sequence ID" value="XM_013399881.1"/>
</dbReference>
<keyword evidence="2" id="KW-1185">Reference proteome</keyword>
<evidence type="ECO:0000313" key="1">
    <source>
        <dbReference type="EMBL" id="KEF52745.1"/>
    </source>
</evidence>
<sequence>MRQLGRSCTFDPLSDLWLPQECTRAYNEEYVNFKDSAPWRYWADEEGNFEIFNRSSNVDGQHYWSTEEEHIVHCAFMILRFADTLDTGVGFGLDGRKTLTEHMSHCTKALLSAALTGNDLHFRNTEPKSGIGRC</sequence>
<dbReference type="VEuPathDB" id="FungiDB:A1O9_11162"/>
<evidence type="ECO:0000313" key="2">
    <source>
        <dbReference type="Proteomes" id="UP000027920"/>
    </source>
</evidence>
<comment type="caution">
    <text evidence="1">The sequence shown here is derived from an EMBL/GenBank/DDBJ whole genome shotgun (WGS) entry which is preliminary data.</text>
</comment>
<accession>A0A072PB06</accession>
<dbReference type="InterPro" id="IPR053008">
    <property type="entry name" value="Phomopsin_biosynth_assoc"/>
</dbReference>
<gene>
    <name evidence="1" type="ORF">A1O9_11162</name>
</gene>
<proteinExistence type="predicted"/>
<dbReference type="PANTHER" id="PTHR35896">
    <property type="entry name" value="IG-LIKE DOMAIN-CONTAINING PROTEIN"/>
    <property type="match status" value="1"/>
</dbReference>
<reference evidence="1 2" key="1">
    <citation type="submission" date="2013-03" db="EMBL/GenBank/DDBJ databases">
        <title>The Genome Sequence of Exophiala aquamarina CBS 119918.</title>
        <authorList>
            <consortium name="The Broad Institute Genomics Platform"/>
            <person name="Cuomo C."/>
            <person name="de Hoog S."/>
            <person name="Gorbushina A."/>
            <person name="Walker B."/>
            <person name="Young S.K."/>
            <person name="Zeng Q."/>
            <person name="Gargeya S."/>
            <person name="Fitzgerald M."/>
            <person name="Haas B."/>
            <person name="Abouelleil A."/>
            <person name="Allen A.W."/>
            <person name="Alvarado L."/>
            <person name="Arachchi H.M."/>
            <person name="Berlin A.M."/>
            <person name="Chapman S.B."/>
            <person name="Gainer-Dewar J."/>
            <person name="Goldberg J."/>
            <person name="Griggs A."/>
            <person name="Gujja S."/>
            <person name="Hansen M."/>
            <person name="Howarth C."/>
            <person name="Imamovic A."/>
            <person name="Ireland A."/>
            <person name="Larimer J."/>
            <person name="McCowan C."/>
            <person name="Murphy C."/>
            <person name="Pearson M."/>
            <person name="Poon T.W."/>
            <person name="Priest M."/>
            <person name="Roberts A."/>
            <person name="Saif S."/>
            <person name="Shea T."/>
            <person name="Sisk P."/>
            <person name="Sykes S."/>
            <person name="Wortman J."/>
            <person name="Nusbaum C."/>
            <person name="Birren B."/>
        </authorList>
    </citation>
    <scope>NUCLEOTIDE SEQUENCE [LARGE SCALE GENOMIC DNA]</scope>
    <source>
        <strain evidence="1 2">CBS 119918</strain>
    </source>
</reference>
<dbReference type="PANTHER" id="PTHR35896:SF3">
    <property type="entry name" value="MAJOR FACILITATOR SUPERFAMILY TRANSPORTER"/>
    <property type="match status" value="1"/>
</dbReference>
<dbReference type="AlphaFoldDB" id="A0A072PB06"/>
<dbReference type="HOGENOM" id="CLU_066042_6_3_1"/>
<organism evidence="1 2">
    <name type="scientific">Exophiala aquamarina CBS 119918</name>
    <dbReference type="NCBI Taxonomy" id="1182545"/>
    <lineage>
        <taxon>Eukaryota</taxon>
        <taxon>Fungi</taxon>
        <taxon>Dikarya</taxon>
        <taxon>Ascomycota</taxon>
        <taxon>Pezizomycotina</taxon>
        <taxon>Eurotiomycetes</taxon>
        <taxon>Chaetothyriomycetidae</taxon>
        <taxon>Chaetothyriales</taxon>
        <taxon>Herpotrichiellaceae</taxon>
        <taxon>Exophiala</taxon>
    </lineage>
</organism>
<dbReference type="Proteomes" id="UP000027920">
    <property type="component" value="Unassembled WGS sequence"/>
</dbReference>
<protein>
    <submittedName>
        <fullName evidence="1">Uncharacterized protein</fullName>
    </submittedName>
</protein>
<name>A0A072PB06_9EURO</name>
<dbReference type="GeneID" id="25286062"/>
<dbReference type="EMBL" id="AMGV01000016">
    <property type="protein sequence ID" value="KEF52745.1"/>
    <property type="molecule type" value="Genomic_DNA"/>
</dbReference>